<evidence type="ECO:0000313" key="6">
    <source>
        <dbReference type="Proteomes" id="UP001149090"/>
    </source>
</evidence>
<dbReference type="FunFam" id="3.40.50.300:FF:000586">
    <property type="entry name" value="Rab family GTPase"/>
    <property type="match status" value="1"/>
</dbReference>
<keyword evidence="4" id="KW-0472">Membrane</keyword>
<keyword evidence="6" id="KW-1185">Reference proteome</keyword>
<dbReference type="InterPro" id="IPR001806">
    <property type="entry name" value="Small_GTPase"/>
</dbReference>
<dbReference type="GO" id="GO:0012505">
    <property type="term" value="C:endomembrane system"/>
    <property type="evidence" value="ECO:0007669"/>
    <property type="project" value="UniProtKB-SubCell"/>
</dbReference>
<dbReference type="EMBL" id="JAPDFW010000056">
    <property type="protein sequence ID" value="KAJ5077773.1"/>
    <property type="molecule type" value="Genomic_DNA"/>
</dbReference>
<proteinExistence type="inferred from homology"/>
<dbReference type="PROSITE" id="PS51419">
    <property type="entry name" value="RAB"/>
    <property type="match status" value="1"/>
</dbReference>
<dbReference type="Gene3D" id="3.40.50.300">
    <property type="entry name" value="P-loop containing nucleotide triphosphate hydrolases"/>
    <property type="match status" value="1"/>
</dbReference>
<dbReference type="PROSITE" id="PS51421">
    <property type="entry name" value="RAS"/>
    <property type="match status" value="1"/>
</dbReference>
<dbReference type="InterPro" id="IPR027417">
    <property type="entry name" value="P-loop_NTPase"/>
</dbReference>
<dbReference type="GO" id="GO:0005525">
    <property type="term" value="F:GTP binding"/>
    <property type="evidence" value="ECO:0007669"/>
    <property type="project" value="InterPro"/>
</dbReference>
<gene>
    <name evidence="5" type="ORF">M0811_05463</name>
</gene>
<dbReference type="SMART" id="SM00174">
    <property type="entry name" value="RHO"/>
    <property type="match status" value="1"/>
</dbReference>
<comment type="similarity">
    <text evidence="2">Belongs to the small GTPase superfamily. Rab family.</text>
</comment>
<dbReference type="SUPFAM" id="SSF52540">
    <property type="entry name" value="P-loop containing nucleoside triphosphate hydrolases"/>
    <property type="match status" value="1"/>
</dbReference>
<accession>A0A9Q0RFJ5</accession>
<dbReference type="PANTHER" id="PTHR47979">
    <property type="entry name" value="DRAB11-RELATED"/>
    <property type="match status" value="1"/>
</dbReference>
<dbReference type="CDD" id="cd00154">
    <property type="entry name" value="Rab"/>
    <property type="match status" value="1"/>
</dbReference>
<dbReference type="SMART" id="SM00173">
    <property type="entry name" value="RAS"/>
    <property type="match status" value="1"/>
</dbReference>
<evidence type="ECO:0000256" key="2">
    <source>
        <dbReference type="ARBA" id="ARBA00006270"/>
    </source>
</evidence>
<reference evidence="5" key="1">
    <citation type="submission" date="2022-10" db="EMBL/GenBank/DDBJ databases">
        <title>Novel sulphate-reducing endosymbionts in the free-living metamonad Anaeramoeba.</title>
        <authorList>
            <person name="Jerlstrom-Hultqvist J."/>
            <person name="Cepicka I."/>
            <person name="Gallot-Lavallee L."/>
            <person name="Salas-Leiva D."/>
            <person name="Curtis B.A."/>
            <person name="Zahonova K."/>
            <person name="Pipaliya S."/>
            <person name="Dacks J."/>
            <person name="Roger A.J."/>
        </authorList>
    </citation>
    <scope>NUCLEOTIDE SEQUENCE</scope>
    <source>
        <strain evidence="5">BMAN</strain>
    </source>
</reference>
<dbReference type="SMART" id="SM00175">
    <property type="entry name" value="RAB"/>
    <property type="match status" value="1"/>
</dbReference>
<name>A0A9Q0RFJ5_ANAIG</name>
<dbReference type="GO" id="GO:0003924">
    <property type="term" value="F:GTPase activity"/>
    <property type="evidence" value="ECO:0007669"/>
    <property type="project" value="InterPro"/>
</dbReference>
<evidence type="ECO:0000256" key="4">
    <source>
        <dbReference type="ARBA" id="ARBA00023136"/>
    </source>
</evidence>
<evidence type="ECO:0000256" key="3">
    <source>
        <dbReference type="ARBA" id="ARBA00022741"/>
    </source>
</evidence>
<protein>
    <submittedName>
        <fullName evidence="5">Ras-related protein raba5</fullName>
    </submittedName>
</protein>
<dbReference type="NCBIfam" id="TIGR00231">
    <property type="entry name" value="small_GTP"/>
    <property type="match status" value="1"/>
</dbReference>
<dbReference type="Proteomes" id="UP001149090">
    <property type="component" value="Unassembled WGS sequence"/>
</dbReference>
<dbReference type="AlphaFoldDB" id="A0A9Q0RFJ5"/>
<evidence type="ECO:0000256" key="1">
    <source>
        <dbReference type="ARBA" id="ARBA00004308"/>
    </source>
</evidence>
<dbReference type="InterPro" id="IPR050209">
    <property type="entry name" value="Rab_GTPases_membrane_traffic"/>
</dbReference>
<comment type="subcellular location">
    <subcellularLocation>
        <location evidence="1">Endomembrane system</location>
    </subcellularLocation>
</comment>
<dbReference type="SMART" id="SM00176">
    <property type="entry name" value="RAN"/>
    <property type="match status" value="1"/>
</dbReference>
<dbReference type="Pfam" id="PF00071">
    <property type="entry name" value="Ras"/>
    <property type="match status" value="1"/>
</dbReference>
<dbReference type="OrthoDB" id="9989112at2759"/>
<dbReference type="PROSITE" id="PS51420">
    <property type="entry name" value="RHO"/>
    <property type="match status" value="1"/>
</dbReference>
<organism evidence="5 6">
    <name type="scientific">Anaeramoeba ignava</name>
    <name type="common">Anaerobic marine amoeba</name>
    <dbReference type="NCBI Taxonomy" id="1746090"/>
    <lineage>
        <taxon>Eukaryota</taxon>
        <taxon>Metamonada</taxon>
        <taxon>Anaeramoebidae</taxon>
        <taxon>Anaeramoeba</taxon>
    </lineage>
</organism>
<comment type="caution">
    <text evidence="5">The sequence shown here is derived from an EMBL/GenBank/DDBJ whole genome shotgun (WGS) entry which is preliminary data.</text>
</comment>
<dbReference type="InterPro" id="IPR005225">
    <property type="entry name" value="Small_GTP-bd"/>
</dbReference>
<sequence length="205" mass="23599">MESKKENEKYDRSFKVILIGNSAVGKTNILNRFQKNEFNPNLKATIGADFVSRIFEIKGKKFQLKIWDTAGEERYLSFSKIYYRDAVGAFIVYDITNEESFNKLKFWLEEFRKNAQENAVPIIIGNKCDLEKQRKISKEMGQNFANDKTCLFMETSAKDGTNIQEAFEALTKAILNVFENEIVTKINSIKLSNRITKPENDGSCC</sequence>
<evidence type="ECO:0000313" key="5">
    <source>
        <dbReference type="EMBL" id="KAJ5077773.1"/>
    </source>
</evidence>
<keyword evidence="3" id="KW-0547">Nucleotide-binding</keyword>
<dbReference type="PRINTS" id="PR00449">
    <property type="entry name" value="RASTRNSFRMNG"/>
</dbReference>
<dbReference type="OMA" id="QICQKIT"/>